<sequence length="336" mass="37199">MKPFTWLNPPEIVRRTNWRDRYETKVAHWLTPWDGQEDVEVGFIGVPLSKTSISVSGASMTPNALREWFVGMTTYDMDHDVDLQELKARDLGDVQMHVTDLPRCHRNIEQGLTEIYEAMPHLFPIIAGGDHSITCPSVKAFKKKFSGKVGMVQLDSHMDVRNLEDGGPSNGTPIRGLIESGTVEGRHIAQIGLHSFANSKPYREYALSQGITQFTAGQVAREGIKPLVEQALAVAGNGTDAIYVTVDMDVLDQAFAPGVPAMVAAGMTSWQLLEAVFLLGQHPRVQGFDIVCVDPVQDPRRTTVRMTLHAILTFLAGYMKRREGTQTQNPPPSTTY</sequence>
<gene>
    <name evidence="7" type="ORF">ACFQNG_01775</name>
</gene>
<dbReference type="InterPro" id="IPR006035">
    <property type="entry name" value="Ureohydrolase"/>
</dbReference>
<dbReference type="RefSeq" id="WP_379863092.1">
    <property type="nucleotide sequence ID" value="NZ_JBHTBW010000006.1"/>
</dbReference>
<comment type="caution">
    <text evidence="7">The sequence shown here is derived from an EMBL/GenBank/DDBJ whole genome shotgun (WGS) entry which is preliminary data.</text>
</comment>
<proteinExistence type="inferred from homology"/>
<reference evidence="8" key="1">
    <citation type="journal article" date="2019" name="Int. J. Syst. Evol. Microbiol.">
        <title>The Global Catalogue of Microorganisms (GCM) 10K type strain sequencing project: providing services to taxonomists for standard genome sequencing and annotation.</title>
        <authorList>
            <consortium name="The Broad Institute Genomics Platform"/>
            <consortium name="The Broad Institute Genome Sequencing Center for Infectious Disease"/>
            <person name="Wu L."/>
            <person name="Ma J."/>
        </authorList>
    </citation>
    <scope>NUCLEOTIDE SEQUENCE [LARGE SCALE GENOMIC DNA]</scope>
    <source>
        <strain evidence="8">CGMCC 1.12942</strain>
    </source>
</reference>
<comment type="similarity">
    <text evidence="5 6">Belongs to the arginase family.</text>
</comment>
<dbReference type="InterPro" id="IPR020855">
    <property type="entry name" value="Ureohydrolase_Mn_BS"/>
</dbReference>
<dbReference type="SUPFAM" id="SSF52768">
    <property type="entry name" value="Arginase/deacetylase"/>
    <property type="match status" value="1"/>
</dbReference>
<dbReference type="PROSITE" id="PS01053">
    <property type="entry name" value="ARGINASE_1"/>
    <property type="match status" value="1"/>
</dbReference>
<dbReference type="PIRSF" id="PIRSF036979">
    <property type="entry name" value="Arginase"/>
    <property type="match status" value="1"/>
</dbReference>
<keyword evidence="1" id="KW-0479">Metal-binding</keyword>
<evidence type="ECO:0000256" key="6">
    <source>
        <dbReference type="RuleBase" id="RU003684"/>
    </source>
</evidence>
<dbReference type="Proteomes" id="UP001596500">
    <property type="component" value="Unassembled WGS sequence"/>
</dbReference>
<dbReference type="PROSITE" id="PS51409">
    <property type="entry name" value="ARGINASE_2"/>
    <property type="match status" value="1"/>
</dbReference>
<name>A0ABW2RG09_9BACL</name>
<evidence type="ECO:0000313" key="7">
    <source>
        <dbReference type="EMBL" id="MFC7439896.1"/>
    </source>
</evidence>
<dbReference type="PANTHER" id="PTHR11358:SF35">
    <property type="entry name" value="FORMIMIDOYLGLUTAMASE"/>
    <property type="match status" value="1"/>
</dbReference>
<dbReference type="EMBL" id="JBHTBW010000006">
    <property type="protein sequence ID" value="MFC7439896.1"/>
    <property type="molecule type" value="Genomic_DNA"/>
</dbReference>
<keyword evidence="2 6" id="KW-0378">Hydrolase</keyword>
<evidence type="ECO:0000256" key="5">
    <source>
        <dbReference type="PROSITE-ProRule" id="PRU00742"/>
    </source>
</evidence>
<keyword evidence="3" id="KW-0369">Histidine metabolism</keyword>
<evidence type="ECO:0000256" key="2">
    <source>
        <dbReference type="ARBA" id="ARBA00022801"/>
    </source>
</evidence>
<evidence type="ECO:0000313" key="8">
    <source>
        <dbReference type="Proteomes" id="UP001596500"/>
    </source>
</evidence>
<dbReference type="InterPro" id="IPR023696">
    <property type="entry name" value="Ureohydrolase_dom_sf"/>
</dbReference>
<evidence type="ECO:0000256" key="3">
    <source>
        <dbReference type="ARBA" id="ARBA00022808"/>
    </source>
</evidence>
<evidence type="ECO:0000256" key="4">
    <source>
        <dbReference type="ARBA" id="ARBA00023211"/>
    </source>
</evidence>
<dbReference type="PRINTS" id="PR00116">
    <property type="entry name" value="ARGINASE"/>
</dbReference>
<accession>A0ABW2RG09</accession>
<dbReference type="Pfam" id="PF00491">
    <property type="entry name" value="Arginase"/>
    <property type="match status" value="1"/>
</dbReference>
<organism evidence="7 8">
    <name type="scientific">Laceyella putida</name>
    <dbReference type="NCBI Taxonomy" id="110101"/>
    <lineage>
        <taxon>Bacteria</taxon>
        <taxon>Bacillati</taxon>
        <taxon>Bacillota</taxon>
        <taxon>Bacilli</taxon>
        <taxon>Bacillales</taxon>
        <taxon>Thermoactinomycetaceae</taxon>
        <taxon>Laceyella</taxon>
    </lineage>
</organism>
<dbReference type="Gene3D" id="3.40.800.10">
    <property type="entry name" value="Ureohydrolase domain"/>
    <property type="match status" value="1"/>
</dbReference>
<evidence type="ECO:0000256" key="1">
    <source>
        <dbReference type="ARBA" id="ARBA00022723"/>
    </source>
</evidence>
<dbReference type="PANTHER" id="PTHR11358">
    <property type="entry name" value="ARGINASE/AGMATINASE"/>
    <property type="match status" value="1"/>
</dbReference>
<keyword evidence="4" id="KW-0464">Manganese</keyword>
<keyword evidence="8" id="KW-1185">Reference proteome</keyword>
<dbReference type="CDD" id="cd09990">
    <property type="entry name" value="Agmatinase-like"/>
    <property type="match status" value="1"/>
</dbReference>
<protein>
    <submittedName>
        <fullName evidence="7">Agmatinase family protein</fullName>
    </submittedName>
</protein>